<gene>
    <name evidence="5" type="ORF">COEREDRAFT_83960</name>
</gene>
<dbReference type="PANTHER" id="PTHR44942:SF4">
    <property type="entry name" value="METHYLTRANSFERASE TYPE 11 DOMAIN-CONTAINING PROTEIN"/>
    <property type="match status" value="1"/>
</dbReference>
<dbReference type="Proteomes" id="UP000242474">
    <property type="component" value="Unassembled WGS sequence"/>
</dbReference>
<dbReference type="InterPro" id="IPR013216">
    <property type="entry name" value="Methyltransf_11"/>
</dbReference>
<accession>A0A2G5B113</accession>
<keyword evidence="6" id="KW-1185">Reference proteome</keyword>
<dbReference type="STRING" id="763665.A0A2G5B113"/>
<dbReference type="CDD" id="cd02440">
    <property type="entry name" value="AdoMet_MTases"/>
    <property type="match status" value="1"/>
</dbReference>
<proteinExistence type="inferred from homology"/>
<evidence type="ECO:0000256" key="2">
    <source>
        <dbReference type="ARBA" id="ARBA00022603"/>
    </source>
</evidence>
<dbReference type="EMBL" id="KZ303586">
    <property type="protein sequence ID" value="PIA12702.1"/>
    <property type="molecule type" value="Genomic_DNA"/>
</dbReference>
<dbReference type="Pfam" id="PF08241">
    <property type="entry name" value="Methyltransf_11"/>
    <property type="match status" value="1"/>
</dbReference>
<evidence type="ECO:0000313" key="5">
    <source>
        <dbReference type="EMBL" id="PIA12702.1"/>
    </source>
</evidence>
<dbReference type="AlphaFoldDB" id="A0A2G5B113"/>
<protein>
    <submittedName>
        <fullName evidence="5">S-adenosyl-L-methionine-dependent methyltransferase</fullName>
    </submittedName>
</protein>
<evidence type="ECO:0000256" key="3">
    <source>
        <dbReference type="ARBA" id="ARBA00022679"/>
    </source>
</evidence>
<dbReference type="PANTHER" id="PTHR44942">
    <property type="entry name" value="METHYLTRANSF_11 DOMAIN-CONTAINING PROTEIN"/>
    <property type="match status" value="1"/>
</dbReference>
<dbReference type="InterPro" id="IPR051052">
    <property type="entry name" value="Diverse_substrate_MTase"/>
</dbReference>
<sequence length="297" mass="33729">MATYSKPEYSANGYQANRPRYKASLVDTIIAYHKKNDPTAATDFAVDVATGTGIFARQLPPHFKRVVGTDVSPKMLQSARDASTNNSIEYVEAASEDMPFLESGSVDVMTVATGAHWFNIENFVKEARRVLKPNGTLAIFGYPGFAHFVDYPQCDKILKDYGLGDDKLGSFWDRGREVLVNGYRNYHKVFARDSWTDIQRYIYPDTIEGEPSTEVPPIISSNPVIMDFDVTWRTLQDFLLTWSTLTLYHKKYPERENAAKSIVREMMAAAESTDMDERLNLQWEEILLMCHPPQAVE</sequence>
<dbReference type="OrthoDB" id="10027013at2759"/>
<dbReference type="Gene3D" id="3.40.50.150">
    <property type="entry name" value="Vaccinia Virus protein VP39"/>
    <property type="match status" value="1"/>
</dbReference>
<reference evidence="5 6" key="1">
    <citation type="journal article" date="2015" name="Genome Biol. Evol.">
        <title>Phylogenomic analyses indicate that early fungi evolved digesting cell walls of algal ancestors of land plants.</title>
        <authorList>
            <person name="Chang Y."/>
            <person name="Wang S."/>
            <person name="Sekimoto S."/>
            <person name="Aerts A.L."/>
            <person name="Choi C."/>
            <person name="Clum A."/>
            <person name="LaButti K.M."/>
            <person name="Lindquist E.A."/>
            <person name="Yee Ngan C."/>
            <person name="Ohm R.A."/>
            <person name="Salamov A.A."/>
            <person name="Grigoriev I.V."/>
            <person name="Spatafora J.W."/>
            <person name="Berbee M.L."/>
        </authorList>
    </citation>
    <scope>NUCLEOTIDE SEQUENCE [LARGE SCALE GENOMIC DNA]</scope>
    <source>
        <strain evidence="5 6">NRRL 1564</strain>
    </source>
</reference>
<keyword evidence="2 5" id="KW-0489">Methyltransferase</keyword>
<evidence type="ECO:0000259" key="4">
    <source>
        <dbReference type="Pfam" id="PF08241"/>
    </source>
</evidence>
<keyword evidence="3 5" id="KW-0808">Transferase</keyword>
<name>A0A2G5B113_COERN</name>
<organism evidence="5 6">
    <name type="scientific">Coemansia reversa (strain ATCC 12441 / NRRL 1564)</name>
    <dbReference type="NCBI Taxonomy" id="763665"/>
    <lineage>
        <taxon>Eukaryota</taxon>
        <taxon>Fungi</taxon>
        <taxon>Fungi incertae sedis</taxon>
        <taxon>Zoopagomycota</taxon>
        <taxon>Kickxellomycotina</taxon>
        <taxon>Kickxellomycetes</taxon>
        <taxon>Kickxellales</taxon>
        <taxon>Kickxellaceae</taxon>
        <taxon>Coemansia</taxon>
    </lineage>
</organism>
<evidence type="ECO:0000256" key="1">
    <source>
        <dbReference type="ARBA" id="ARBA00008361"/>
    </source>
</evidence>
<dbReference type="GO" id="GO:0032259">
    <property type="term" value="P:methylation"/>
    <property type="evidence" value="ECO:0007669"/>
    <property type="project" value="UniProtKB-KW"/>
</dbReference>
<dbReference type="InterPro" id="IPR029063">
    <property type="entry name" value="SAM-dependent_MTases_sf"/>
</dbReference>
<comment type="similarity">
    <text evidence="1">Belongs to the methyltransferase superfamily.</text>
</comment>
<evidence type="ECO:0000313" key="6">
    <source>
        <dbReference type="Proteomes" id="UP000242474"/>
    </source>
</evidence>
<dbReference type="GO" id="GO:0008757">
    <property type="term" value="F:S-adenosylmethionine-dependent methyltransferase activity"/>
    <property type="evidence" value="ECO:0007669"/>
    <property type="project" value="InterPro"/>
</dbReference>
<dbReference type="SUPFAM" id="SSF53335">
    <property type="entry name" value="S-adenosyl-L-methionine-dependent methyltransferases"/>
    <property type="match status" value="1"/>
</dbReference>
<feature type="domain" description="Methyltransferase type 11" evidence="4">
    <location>
        <begin position="46"/>
        <end position="139"/>
    </location>
</feature>